<dbReference type="InterPro" id="IPR045569">
    <property type="entry name" value="Metalloprtase-TldD/E_C"/>
</dbReference>
<dbReference type="GO" id="GO:0006508">
    <property type="term" value="P:proteolysis"/>
    <property type="evidence" value="ECO:0007669"/>
    <property type="project" value="InterPro"/>
</dbReference>
<feature type="domain" description="Metalloprotease TldD/E C-terminal" evidence="2">
    <location>
        <begin position="244"/>
        <end position="462"/>
    </location>
</feature>
<dbReference type="EMBL" id="FRDH01000003">
    <property type="protein sequence ID" value="SHN50665.1"/>
    <property type="molecule type" value="Genomic_DNA"/>
</dbReference>
<dbReference type="PANTHER" id="PTHR30624:SF4">
    <property type="entry name" value="METALLOPROTEASE TLDD"/>
    <property type="match status" value="1"/>
</dbReference>
<gene>
    <name evidence="3" type="ORF">SAMN02745247_00552</name>
</gene>
<dbReference type="Pfam" id="PF19289">
    <property type="entry name" value="PmbA_TldD_3rd"/>
    <property type="match status" value="1"/>
</dbReference>
<organism evidence="3 4">
    <name type="scientific">Butyrivibrio hungatei DSM 14810</name>
    <dbReference type="NCBI Taxonomy" id="1121132"/>
    <lineage>
        <taxon>Bacteria</taxon>
        <taxon>Bacillati</taxon>
        <taxon>Bacillota</taxon>
        <taxon>Clostridia</taxon>
        <taxon>Lachnospirales</taxon>
        <taxon>Lachnospiraceae</taxon>
        <taxon>Butyrivibrio</taxon>
    </lineage>
</organism>
<evidence type="ECO:0000256" key="1">
    <source>
        <dbReference type="ARBA" id="ARBA00005836"/>
    </source>
</evidence>
<dbReference type="GO" id="GO:0008237">
    <property type="term" value="F:metallopeptidase activity"/>
    <property type="evidence" value="ECO:0007669"/>
    <property type="project" value="InterPro"/>
</dbReference>
<evidence type="ECO:0000313" key="4">
    <source>
        <dbReference type="Proteomes" id="UP000184097"/>
    </source>
</evidence>
<protein>
    <submittedName>
        <fullName evidence="3">TldD protein</fullName>
    </submittedName>
</protein>
<sequence length="477" mass="52236">MKARFSSYLTGIAPGLKKLIDLLGKSYDYVSVLSTDSVGFSMSASQRMKSITGNTLMTERGTVVRVYKDGLYSEYSFNLFDNEDVDKLADKIKSTLDLQLEVLKATNTKVFDTAKLDDDKEELFVEMETEKLPEETDLNALMQKLQGFSDKAVALSEEIIDCTLRAQSTHVCKMFLTANRDLRQSYVYSEGAVMLVGARNGRTDMAYNGISDREGPSIFDDLSAEIDKSYKELMDNLGAEKVIPGEYEIITTPEVSGLIAHEAFGHGVEMDMFVKKRALGAEYIGKRVGSDLVTMHEGANCVKDVASYAFDDEGTLAGDVIEIDKGILKTGVCDALAALRLGIKPTGNGKRENFEHKVYTRMTNTMFDKGNSTKEEMIASVKKGYLLSGMFSGMEDPKHWGIQCIIARGYEIIDGKLTGKVVAPVVLTGYVPDLLGSISMASNDYVSFGTGACGKGYKEWAKVSDGGPYLKAVARLG</sequence>
<evidence type="ECO:0000313" key="3">
    <source>
        <dbReference type="EMBL" id="SHN50665.1"/>
    </source>
</evidence>
<dbReference type="GO" id="GO:0005829">
    <property type="term" value="C:cytosol"/>
    <property type="evidence" value="ECO:0007669"/>
    <property type="project" value="TreeGrafter"/>
</dbReference>
<accession>A0A1M7RWL0</accession>
<dbReference type="SUPFAM" id="SSF111283">
    <property type="entry name" value="Putative modulator of DNA gyrase, PmbA/TldD"/>
    <property type="match status" value="1"/>
</dbReference>
<proteinExistence type="inferred from homology"/>
<dbReference type="AlphaFoldDB" id="A0A1M7RWL0"/>
<reference evidence="3 4" key="1">
    <citation type="submission" date="2016-12" db="EMBL/GenBank/DDBJ databases">
        <authorList>
            <person name="Song W.-J."/>
            <person name="Kurnit D.M."/>
        </authorList>
    </citation>
    <scope>NUCLEOTIDE SEQUENCE [LARGE SCALE GENOMIC DNA]</scope>
    <source>
        <strain evidence="3 4">DSM 14810</strain>
    </source>
</reference>
<dbReference type="RefSeq" id="WP_072700768.1">
    <property type="nucleotide sequence ID" value="NZ_FRDH01000003.1"/>
</dbReference>
<dbReference type="PANTHER" id="PTHR30624">
    <property type="entry name" value="UNCHARACTERIZED PROTEIN TLDD AND PMBA"/>
    <property type="match status" value="1"/>
</dbReference>
<dbReference type="InterPro" id="IPR036059">
    <property type="entry name" value="TldD/PmbA_sf"/>
</dbReference>
<dbReference type="Proteomes" id="UP000184097">
    <property type="component" value="Unassembled WGS sequence"/>
</dbReference>
<comment type="similarity">
    <text evidence="1">Belongs to the peptidase U62 family.</text>
</comment>
<evidence type="ECO:0000259" key="2">
    <source>
        <dbReference type="Pfam" id="PF19289"/>
    </source>
</evidence>
<dbReference type="InterPro" id="IPR051463">
    <property type="entry name" value="Peptidase_U62_metallo"/>
</dbReference>
<name>A0A1M7RWL0_9FIRM</name>